<gene>
    <name evidence="6" type="ORF">GHO39_09920</name>
    <name evidence="5" type="ORF">GHO40_14690</name>
</gene>
<feature type="region of interest" description="Disordered" evidence="3">
    <location>
        <begin position="126"/>
        <end position="146"/>
    </location>
</feature>
<dbReference type="OrthoDB" id="9784036at2"/>
<keyword evidence="4" id="KW-0732">Signal</keyword>
<feature type="compositionally biased region" description="Polar residues" evidence="3">
    <location>
        <begin position="134"/>
        <end position="144"/>
    </location>
</feature>
<comment type="caution">
    <text evidence="6">The sequence shown here is derived from an EMBL/GenBank/DDBJ whole genome shotgun (WGS) entry which is preliminary data.</text>
</comment>
<dbReference type="GO" id="GO:0016788">
    <property type="term" value="F:hydrolase activity, acting on ester bonds"/>
    <property type="evidence" value="ECO:0007669"/>
    <property type="project" value="TreeGrafter"/>
</dbReference>
<dbReference type="SUPFAM" id="SSF53474">
    <property type="entry name" value="alpha/beta-Hydrolases"/>
    <property type="match status" value="1"/>
</dbReference>
<dbReference type="Pfam" id="PF00756">
    <property type="entry name" value="Esterase"/>
    <property type="match status" value="1"/>
</dbReference>
<dbReference type="EMBL" id="WIWI01000022">
    <property type="protein sequence ID" value="MQT89447.1"/>
    <property type="molecule type" value="Genomic_DNA"/>
</dbReference>
<organism evidence="6 8">
    <name type="scientific">Pseudomonas helleri</name>
    <dbReference type="NCBI Taxonomy" id="1608996"/>
    <lineage>
        <taxon>Bacteria</taxon>
        <taxon>Pseudomonadati</taxon>
        <taxon>Pseudomonadota</taxon>
        <taxon>Gammaproteobacteria</taxon>
        <taxon>Pseudomonadales</taxon>
        <taxon>Pseudomonadaceae</taxon>
        <taxon>Pseudomonas</taxon>
    </lineage>
</organism>
<dbReference type="PANTHER" id="PTHR40841">
    <property type="entry name" value="SIDEROPHORE TRIACETYLFUSARININE C ESTERASE"/>
    <property type="match status" value="1"/>
</dbReference>
<name>A0A0J6I8U1_9PSED</name>
<dbReference type="EMBL" id="WIWJ01000024">
    <property type="protein sequence ID" value="MQT47955.1"/>
    <property type="molecule type" value="Genomic_DNA"/>
</dbReference>
<dbReference type="InterPro" id="IPR000801">
    <property type="entry name" value="Esterase-like"/>
</dbReference>
<evidence type="ECO:0000313" key="7">
    <source>
        <dbReference type="Proteomes" id="UP000441404"/>
    </source>
</evidence>
<dbReference type="RefSeq" id="WP_048370219.1">
    <property type="nucleotide sequence ID" value="NZ_JYLD01000008.1"/>
</dbReference>
<keyword evidence="2 6" id="KW-0378">Hydrolase</keyword>
<dbReference type="Gene3D" id="3.40.50.1820">
    <property type="entry name" value="alpha/beta hydrolase"/>
    <property type="match status" value="1"/>
</dbReference>
<dbReference type="STRING" id="1608996.TU84_15025"/>
<dbReference type="Proteomes" id="UP000441404">
    <property type="component" value="Unassembled WGS sequence"/>
</dbReference>
<comment type="similarity">
    <text evidence="1">Belongs to the esterase D family.</text>
</comment>
<dbReference type="InterPro" id="IPR052558">
    <property type="entry name" value="Siderophore_Hydrolase_D"/>
</dbReference>
<feature type="signal peptide" evidence="4">
    <location>
        <begin position="1"/>
        <end position="20"/>
    </location>
</feature>
<dbReference type="PANTHER" id="PTHR40841:SF2">
    <property type="entry name" value="SIDEROPHORE-DEGRADING ESTERASE (EUROFUNG)"/>
    <property type="match status" value="1"/>
</dbReference>
<proteinExistence type="inferred from homology"/>
<dbReference type="InterPro" id="IPR029058">
    <property type="entry name" value="AB_hydrolase_fold"/>
</dbReference>
<feature type="chain" id="PRO_5035992287" evidence="4">
    <location>
        <begin position="21"/>
        <end position="293"/>
    </location>
</feature>
<evidence type="ECO:0000256" key="4">
    <source>
        <dbReference type="SAM" id="SignalP"/>
    </source>
</evidence>
<evidence type="ECO:0000313" key="6">
    <source>
        <dbReference type="EMBL" id="MQT89447.1"/>
    </source>
</evidence>
<dbReference type="AlphaFoldDB" id="A0A0J6I8U1"/>
<dbReference type="Proteomes" id="UP000489190">
    <property type="component" value="Unassembled WGS sequence"/>
</dbReference>
<evidence type="ECO:0000256" key="3">
    <source>
        <dbReference type="SAM" id="MobiDB-lite"/>
    </source>
</evidence>
<reference evidence="7 8" key="1">
    <citation type="submission" date="2019-10" db="EMBL/GenBank/DDBJ databases">
        <title>Evaluation of single-gene subtyping targets for Pseudomonas.</title>
        <authorList>
            <person name="Reichler S.J."/>
            <person name="Orsi R.H."/>
            <person name="Wiedmann M."/>
            <person name="Martin N.H."/>
            <person name="Murphy S.I."/>
        </authorList>
    </citation>
    <scope>NUCLEOTIDE SEQUENCE [LARGE SCALE GENOMIC DNA]</scope>
    <source>
        <strain evidence="6 8">FSL R10-3254</strain>
        <strain evidence="5 7">FSL R10-3257</strain>
    </source>
</reference>
<sequence>MRTMILPLALLLALALPVQAAQARPAPDQPMDTSLLQRKDLKYSFSSLLLDSADGQRHYQLWIGRPASAPPKDGYPVVWMLDGNAAMGALHPQLLNTLADGKAPLLVAIGYQTPLRIERNARTYDYTPSRPSAARQTDPLTEQPSGGADVFLDLLRERMRPAIAAQAPINLHQQTLWGHSYGGLLVLHALLNRPGEFAHYAAASPSLWWTDVNIDAGFKQRLKGHQPHLLLMRGTAEPGNPRGPSVGQPDQRMQTLKSQLNGLPGLTVDYHTFDGMSHGETLPASLRYVLQAL</sequence>
<evidence type="ECO:0000256" key="1">
    <source>
        <dbReference type="ARBA" id="ARBA00005622"/>
    </source>
</evidence>
<evidence type="ECO:0000313" key="8">
    <source>
        <dbReference type="Proteomes" id="UP000489190"/>
    </source>
</evidence>
<protein>
    <submittedName>
        <fullName evidence="6">Alpha/beta hydrolase</fullName>
    </submittedName>
</protein>
<evidence type="ECO:0000313" key="5">
    <source>
        <dbReference type="EMBL" id="MQT47955.1"/>
    </source>
</evidence>
<evidence type="ECO:0000256" key="2">
    <source>
        <dbReference type="ARBA" id="ARBA00022801"/>
    </source>
</evidence>
<accession>A0A0J6I8U1</accession>